<dbReference type="Gene3D" id="1.20.1250.20">
    <property type="entry name" value="MFS general substrate transporter like domains"/>
    <property type="match status" value="2"/>
</dbReference>
<comment type="caution">
    <text evidence="11">The sequence shown here is derived from an EMBL/GenBank/DDBJ whole genome shotgun (WGS) entry which is preliminary data.</text>
</comment>
<dbReference type="PANTHER" id="PTHR23501:SF197">
    <property type="entry name" value="COMD"/>
    <property type="match status" value="1"/>
</dbReference>
<feature type="transmembrane region" description="Helical" evidence="9">
    <location>
        <begin position="163"/>
        <end position="185"/>
    </location>
</feature>
<feature type="transmembrane region" description="Helical" evidence="9">
    <location>
        <begin position="245"/>
        <end position="266"/>
    </location>
</feature>
<feature type="region of interest" description="Disordered" evidence="8">
    <location>
        <begin position="190"/>
        <end position="212"/>
    </location>
</feature>
<feature type="transmembrane region" description="Helical" evidence="9">
    <location>
        <begin position="320"/>
        <end position="341"/>
    </location>
</feature>
<dbReference type="Pfam" id="PF07690">
    <property type="entry name" value="MFS_1"/>
    <property type="match status" value="1"/>
</dbReference>
<reference evidence="11" key="1">
    <citation type="submission" date="2021-03" db="EMBL/GenBank/DDBJ databases">
        <title>Whole genome sequence of Streptomyces bomunensis MMS17-BM035.</title>
        <authorList>
            <person name="Lee J.H."/>
        </authorList>
    </citation>
    <scope>NUCLEOTIDE SEQUENCE</scope>
    <source>
        <strain evidence="11">MMS17-BM035</strain>
    </source>
</reference>
<dbReference type="CDD" id="cd17502">
    <property type="entry name" value="MFS_Azr1_MDR_like"/>
    <property type="match status" value="1"/>
</dbReference>
<dbReference type="InterPro" id="IPR020846">
    <property type="entry name" value="MFS_dom"/>
</dbReference>
<keyword evidence="12" id="KW-1185">Reference proteome</keyword>
<keyword evidence="6 9" id="KW-1133">Transmembrane helix</keyword>
<evidence type="ECO:0000259" key="10">
    <source>
        <dbReference type="PROSITE" id="PS50850"/>
    </source>
</evidence>
<evidence type="ECO:0000256" key="1">
    <source>
        <dbReference type="ARBA" id="ARBA00004651"/>
    </source>
</evidence>
<evidence type="ECO:0000256" key="3">
    <source>
        <dbReference type="ARBA" id="ARBA00022448"/>
    </source>
</evidence>
<feature type="transmembrane region" description="Helical" evidence="9">
    <location>
        <begin position="76"/>
        <end position="96"/>
    </location>
</feature>
<feature type="transmembrane region" description="Helical" evidence="9">
    <location>
        <begin position="382"/>
        <end position="400"/>
    </location>
</feature>
<dbReference type="RefSeq" id="WP_209343188.1">
    <property type="nucleotide sequence ID" value="NZ_JAGIQL010000123.1"/>
</dbReference>
<dbReference type="PROSITE" id="PS50850">
    <property type="entry name" value="MFS"/>
    <property type="match status" value="1"/>
</dbReference>
<evidence type="ECO:0000313" key="11">
    <source>
        <dbReference type="EMBL" id="MBP0460575.1"/>
    </source>
</evidence>
<feature type="transmembrane region" description="Helical" evidence="9">
    <location>
        <begin position="138"/>
        <end position="157"/>
    </location>
</feature>
<feature type="transmembrane region" description="Helical" evidence="9">
    <location>
        <begin position="421"/>
        <end position="439"/>
    </location>
</feature>
<feature type="transmembrane region" description="Helical" evidence="9">
    <location>
        <begin position="353"/>
        <end position="370"/>
    </location>
</feature>
<feature type="transmembrane region" description="Helical" evidence="9">
    <location>
        <begin position="287"/>
        <end position="308"/>
    </location>
</feature>
<dbReference type="Proteomes" id="UP000670475">
    <property type="component" value="Unassembled WGS sequence"/>
</dbReference>
<feature type="transmembrane region" description="Helical" evidence="9">
    <location>
        <begin position="219"/>
        <end position="239"/>
    </location>
</feature>
<evidence type="ECO:0000256" key="4">
    <source>
        <dbReference type="ARBA" id="ARBA00022475"/>
    </source>
</evidence>
<comment type="similarity">
    <text evidence="2">Belongs to the major facilitator superfamily. TCR/Tet family.</text>
</comment>
<organism evidence="11 12">
    <name type="scientific">Streptomyces montanisoli</name>
    <dbReference type="NCBI Taxonomy" id="2798581"/>
    <lineage>
        <taxon>Bacteria</taxon>
        <taxon>Bacillati</taxon>
        <taxon>Actinomycetota</taxon>
        <taxon>Actinomycetes</taxon>
        <taxon>Kitasatosporales</taxon>
        <taxon>Streptomycetaceae</taxon>
        <taxon>Streptomyces</taxon>
    </lineage>
</organism>
<comment type="subcellular location">
    <subcellularLocation>
        <location evidence="1">Cell membrane</location>
        <topology evidence="1">Multi-pass membrane protein</topology>
    </subcellularLocation>
</comment>
<dbReference type="GO" id="GO:0005886">
    <property type="term" value="C:plasma membrane"/>
    <property type="evidence" value="ECO:0007669"/>
    <property type="project" value="UniProtKB-SubCell"/>
</dbReference>
<dbReference type="FunFam" id="1.20.1720.10:FF:000004">
    <property type="entry name" value="EmrB/QacA family drug resistance transporter"/>
    <property type="match status" value="1"/>
</dbReference>
<dbReference type="AlphaFoldDB" id="A0A940MCQ5"/>
<evidence type="ECO:0000256" key="2">
    <source>
        <dbReference type="ARBA" id="ARBA00007520"/>
    </source>
</evidence>
<evidence type="ECO:0000256" key="5">
    <source>
        <dbReference type="ARBA" id="ARBA00022692"/>
    </source>
</evidence>
<feature type="compositionally biased region" description="Low complexity" evidence="8">
    <location>
        <begin position="191"/>
        <end position="207"/>
    </location>
</feature>
<feature type="transmembrane region" description="Helical" evidence="9">
    <location>
        <begin position="459"/>
        <end position="479"/>
    </location>
</feature>
<feature type="transmembrane region" description="Helical" evidence="9">
    <location>
        <begin position="108"/>
        <end position="126"/>
    </location>
</feature>
<dbReference type="EMBL" id="JAGIQL010000123">
    <property type="protein sequence ID" value="MBP0460575.1"/>
    <property type="molecule type" value="Genomic_DNA"/>
</dbReference>
<feature type="region of interest" description="Disordered" evidence="8">
    <location>
        <begin position="488"/>
        <end position="516"/>
    </location>
</feature>
<feature type="transmembrane region" description="Helical" evidence="9">
    <location>
        <begin position="45"/>
        <end position="64"/>
    </location>
</feature>
<gene>
    <name evidence="11" type="ORF">JFN87_24275</name>
</gene>
<evidence type="ECO:0000256" key="7">
    <source>
        <dbReference type="ARBA" id="ARBA00023136"/>
    </source>
</evidence>
<protein>
    <submittedName>
        <fullName evidence="11">MFS transporter</fullName>
    </submittedName>
</protein>
<feature type="domain" description="Major facilitator superfamily (MFS) profile" evidence="10">
    <location>
        <begin position="10"/>
        <end position="483"/>
    </location>
</feature>
<evidence type="ECO:0000313" key="12">
    <source>
        <dbReference type="Proteomes" id="UP000670475"/>
    </source>
</evidence>
<dbReference type="PRINTS" id="PR01036">
    <property type="entry name" value="TCRTETB"/>
</dbReference>
<dbReference type="InterPro" id="IPR011701">
    <property type="entry name" value="MFS"/>
</dbReference>
<proteinExistence type="inferred from homology"/>
<keyword evidence="5 9" id="KW-0812">Transmembrane</keyword>
<sequence>MPENKNVRTALLGVMLAMLLSMLDNTIVGTAMPTVVRDLGGLDHLAWVVTAYTLATAASTPVWGKCGDLYGRKRTYLAAVALFVAGSALCGAAGSMSELVSFRVVQGLGAGGIGAGAFALIGALVPPRERGRYQGMTASVMALGTIGGPLVGGFVTGHAGWRWAFLLNLPLGAVALVWCAVTLHVPVPKPQGQEQGQGQEQEQGLGQARPGRASARLDWPGVASLTATVCAFVLAANWADTTYAWGSWQIIGLLGAAAACLAAFVVRQRRAEEPLMPPRIFTGHRNFALASGLILATGVVMFGCSLYLPLYQQTVQGASASGSGLLLLPMLAPVVVVSQIGGRVMSATGRYKAFPVTGAACMAVGMFLLSTMDAHTSRATTAWFMVLVGVGIGCQMQMVSTIAQNSVEPRDLGAASAASNLFRTAGGSLGVAVFGGLFARATGGAATGAAPGAVADATHLIFLAGSVVCAAAFVAALCVREVPLRGRPAAPVSAPTPASASAPSPSASPSAPEAGR</sequence>
<dbReference type="GO" id="GO:0022857">
    <property type="term" value="F:transmembrane transporter activity"/>
    <property type="evidence" value="ECO:0007669"/>
    <property type="project" value="InterPro"/>
</dbReference>
<evidence type="ECO:0000256" key="8">
    <source>
        <dbReference type="SAM" id="MobiDB-lite"/>
    </source>
</evidence>
<dbReference type="FunFam" id="1.20.1250.20:FF:000231">
    <property type="entry name" value="EmrB/QacA subfamily drug resistance transporter"/>
    <property type="match status" value="1"/>
</dbReference>
<accession>A0A940MCQ5</accession>
<keyword evidence="3" id="KW-0813">Transport</keyword>
<evidence type="ECO:0000256" key="9">
    <source>
        <dbReference type="SAM" id="Phobius"/>
    </source>
</evidence>
<dbReference type="SUPFAM" id="SSF103473">
    <property type="entry name" value="MFS general substrate transporter"/>
    <property type="match status" value="1"/>
</dbReference>
<evidence type="ECO:0000256" key="6">
    <source>
        <dbReference type="ARBA" id="ARBA00022989"/>
    </source>
</evidence>
<name>A0A940MCQ5_9ACTN</name>
<keyword evidence="7 9" id="KW-0472">Membrane</keyword>
<dbReference type="InterPro" id="IPR036259">
    <property type="entry name" value="MFS_trans_sf"/>
</dbReference>
<dbReference type="PANTHER" id="PTHR23501">
    <property type="entry name" value="MAJOR FACILITATOR SUPERFAMILY"/>
    <property type="match status" value="1"/>
</dbReference>
<keyword evidence="4" id="KW-1003">Cell membrane</keyword>